<dbReference type="Proteomes" id="UP000744980">
    <property type="component" value="Unassembled WGS sequence"/>
</dbReference>
<keyword evidence="3" id="KW-0444">Lipid biosynthesis</keyword>
<comment type="function">
    <text evidence="3">Carrier of the growing fatty acid chain in fatty acid biosynthesis.</text>
</comment>
<dbReference type="InterPro" id="IPR003231">
    <property type="entry name" value="ACP"/>
</dbReference>
<name>A0AAW4FWV8_9HYPH</name>
<dbReference type="InterPro" id="IPR009081">
    <property type="entry name" value="PP-bd_ACP"/>
</dbReference>
<comment type="pathway">
    <text evidence="3">Lipid metabolism; fatty acid biosynthesis.</text>
</comment>
<reference evidence="5 6" key="1">
    <citation type="submission" date="2020-01" db="EMBL/GenBank/DDBJ databases">
        <title>Draft genome assembly of Ensifer adhaerens T173.</title>
        <authorList>
            <person name="Craig J.E."/>
            <person name="Stinchcombe J.R."/>
        </authorList>
    </citation>
    <scope>NUCLEOTIDE SEQUENCE [LARGE SCALE GENOMIC DNA]</scope>
    <source>
        <strain evidence="5 6">T173</strain>
    </source>
</reference>
<keyword evidence="3" id="KW-0963">Cytoplasm</keyword>
<comment type="subcellular location">
    <subcellularLocation>
        <location evidence="3">Cytoplasm</location>
    </subcellularLocation>
</comment>
<dbReference type="SUPFAM" id="SSF47336">
    <property type="entry name" value="ACP-like"/>
    <property type="match status" value="1"/>
</dbReference>
<feature type="domain" description="Carrier" evidence="4">
    <location>
        <begin position="6"/>
        <end position="81"/>
    </location>
</feature>
<proteinExistence type="inferred from homology"/>
<dbReference type="InterPro" id="IPR036736">
    <property type="entry name" value="ACP-like_sf"/>
</dbReference>
<keyword evidence="3" id="KW-0443">Lipid metabolism</keyword>
<sequence>MKITRTDVATRMKMIFIEVLDVKATDLPDDASIVDDLGADALKISQLSMMIEEEFGVFITTELMGQLVTVGDAIEFVAARERDGI</sequence>
<dbReference type="GO" id="GO:0000036">
    <property type="term" value="F:acyl carrier activity"/>
    <property type="evidence" value="ECO:0007669"/>
    <property type="project" value="UniProtKB-UniRule"/>
</dbReference>
<evidence type="ECO:0000313" key="5">
    <source>
        <dbReference type="EMBL" id="MBM3095846.1"/>
    </source>
</evidence>
<dbReference type="Pfam" id="PF00550">
    <property type="entry name" value="PP-binding"/>
    <property type="match status" value="1"/>
</dbReference>
<comment type="caution">
    <text evidence="5">The sequence shown here is derived from an EMBL/GenBank/DDBJ whole genome shotgun (WGS) entry which is preliminary data.</text>
</comment>
<comment type="caution">
    <text evidence="3">Lacks conserved residue(s) required for the propagation of feature annotation.</text>
</comment>
<keyword evidence="3" id="KW-0276">Fatty acid metabolism</keyword>
<dbReference type="GO" id="GO:0005737">
    <property type="term" value="C:cytoplasm"/>
    <property type="evidence" value="ECO:0007669"/>
    <property type="project" value="UniProtKB-SubCell"/>
</dbReference>
<evidence type="ECO:0000256" key="2">
    <source>
        <dbReference type="ARBA" id="ARBA00022553"/>
    </source>
</evidence>
<dbReference type="EMBL" id="WXFA01000058">
    <property type="protein sequence ID" value="MBM3095846.1"/>
    <property type="molecule type" value="Genomic_DNA"/>
</dbReference>
<dbReference type="HAMAP" id="MF_01217">
    <property type="entry name" value="Acyl_carrier"/>
    <property type="match status" value="1"/>
</dbReference>
<comment type="PTM">
    <text evidence="3">4'-phosphopantetheine is transferred from CoA to a specific serine of apo-ACP by AcpS. This modification is essential for activity because fatty acids are bound in thioester linkage to the sulfhydryl of the prosthetic group.</text>
</comment>
<comment type="similarity">
    <text evidence="3">Belongs to the acyl carrier protein (ACP) family.</text>
</comment>
<keyword evidence="1 3" id="KW-0596">Phosphopantetheine</keyword>
<organism evidence="5 6">
    <name type="scientific">Ensifer canadensis</name>
    <dbReference type="NCBI Taxonomy" id="555315"/>
    <lineage>
        <taxon>Bacteria</taxon>
        <taxon>Pseudomonadati</taxon>
        <taxon>Pseudomonadota</taxon>
        <taxon>Alphaproteobacteria</taxon>
        <taxon>Hyphomicrobiales</taxon>
        <taxon>Rhizobiaceae</taxon>
        <taxon>Sinorhizobium/Ensifer group</taxon>
        <taxon>Ensifer</taxon>
    </lineage>
</organism>
<keyword evidence="3" id="KW-0275">Fatty acid biosynthesis</keyword>
<keyword evidence="6" id="KW-1185">Reference proteome</keyword>
<keyword evidence="2 3" id="KW-0597">Phosphoprotein</keyword>
<accession>A0AAW4FWV8</accession>
<evidence type="ECO:0000259" key="4">
    <source>
        <dbReference type="PROSITE" id="PS50075"/>
    </source>
</evidence>
<dbReference type="Gene3D" id="1.10.1200.10">
    <property type="entry name" value="ACP-like"/>
    <property type="match status" value="1"/>
</dbReference>
<evidence type="ECO:0000313" key="6">
    <source>
        <dbReference type="Proteomes" id="UP000744980"/>
    </source>
</evidence>
<protein>
    <recommendedName>
        <fullName evidence="3">Acyl carrier protein</fullName>
        <shortName evidence="3">ACP</shortName>
    </recommendedName>
</protein>
<dbReference type="AlphaFoldDB" id="A0AAW4FWV8"/>
<dbReference type="PROSITE" id="PS50075">
    <property type="entry name" value="CARRIER"/>
    <property type="match status" value="1"/>
</dbReference>
<evidence type="ECO:0000256" key="3">
    <source>
        <dbReference type="HAMAP-Rule" id="MF_01217"/>
    </source>
</evidence>
<gene>
    <name evidence="3" type="primary">acpP</name>
    <name evidence="5" type="ORF">GFB56_34710</name>
</gene>
<dbReference type="RefSeq" id="WP_057218640.1">
    <property type="nucleotide sequence ID" value="NZ_CP083373.1"/>
</dbReference>
<evidence type="ECO:0000256" key="1">
    <source>
        <dbReference type="ARBA" id="ARBA00022450"/>
    </source>
</evidence>